<reference evidence="1 2" key="1">
    <citation type="submission" date="2021-04" db="EMBL/GenBank/DDBJ databases">
        <title>Mariniflexile gromovii gen. nov., sp. nov., a gliding bacterium isolated from the sea urchin Strongylocentrotus intermedius.</title>
        <authorList>
            <person name="Ko S."/>
            <person name="Le V."/>
            <person name="Ahn C.-Y."/>
            <person name="Oh H.-M."/>
        </authorList>
    </citation>
    <scope>NUCLEOTIDE SEQUENCE [LARGE SCALE GENOMIC DNA]</scope>
    <source>
        <strain evidence="1 2">KCTC 12570</strain>
    </source>
</reference>
<evidence type="ECO:0000313" key="2">
    <source>
        <dbReference type="Proteomes" id="UP000670776"/>
    </source>
</evidence>
<protein>
    <submittedName>
        <fullName evidence="1">Uncharacterized protein</fullName>
    </submittedName>
</protein>
<sequence>MEFTLDSVTQYKESLRDIYLGKTITEKAVFVKDLNELTENILNRHFFGILTIGSNVDSCLLKEDDDTDFISVDANSQIIECFSSIECLDAALAIVSSPKGHFRGFEINIR</sequence>
<evidence type="ECO:0000313" key="1">
    <source>
        <dbReference type="EMBL" id="MBP0902401.1"/>
    </source>
</evidence>
<dbReference type="EMBL" id="JAGJCB010000001">
    <property type="protein sequence ID" value="MBP0902401.1"/>
    <property type="molecule type" value="Genomic_DNA"/>
</dbReference>
<gene>
    <name evidence="1" type="ORF">J8H85_01055</name>
</gene>
<organism evidence="1 2">
    <name type="scientific">Mariniflexile gromovii</name>
    <dbReference type="NCBI Taxonomy" id="362523"/>
    <lineage>
        <taxon>Bacteria</taxon>
        <taxon>Pseudomonadati</taxon>
        <taxon>Bacteroidota</taxon>
        <taxon>Flavobacteriia</taxon>
        <taxon>Flavobacteriales</taxon>
        <taxon>Flavobacteriaceae</taxon>
        <taxon>Mariniflexile</taxon>
    </lineage>
</organism>
<dbReference type="RefSeq" id="WP_209651787.1">
    <property type="nucleotide sequence ID" value="NZ_JAGJCB010000001.1"/>
</dbReference>
<proteinExistence type="predicted"/>
<dbReference type="Proteomes" id="UP000670776">
    <property type="component" value="Unassembled WGS sequence"/>
</dbReference>
<keyword evidence="2" id="KW-1185">Reference proteome</keyword>
<name>A0ABS4BPC1_9FLAO</name>
<comment type="caution">
    <text evidence="1">The sequence shown here is derived from an EMBL/GenBank/DDBJ whole genome shotgun (WGS) entry which is preliminary data.</text>
</comment>
<accession>A0ABS4BPC1</accession>